<feature type="domain" description="[F-actin]-monooxygenase MICAL1-3-like Rossman" evidence="5">
    <location>
        <begin position="309"/>
        <end position="362"/>
    </location>
</feature>
<dbReference type="GO" id="GO:0071949">
    <property type="term" value="F:FAD binding"/>
    <property type="evidence" value="ECO:0007669"/>
    <property type="project" value="InterPro"/>
</dbReference>
<dbReference type="EMBL" id="KZ308129">
    <property type="protein sequence ID" value="KAG8222332.1"/>
    <property type="molecule type" value="Genomic_DNA"/>
</dbReference>
<organism evidence="6 7">
    <name type="scientific">Ladona fulva</name>
    <name type="common">Scarce chaser dragonfly</name>
    <name type="synonym">Libellula fulva</name>
    <dbReference type="NCBI Taxonomy" id="123851"/>
    <lineage>
        <taxon>Eukaryota</taxon>
        <taxon>Metazoa</taxon>
        <taxon>Ecdysozoa</taxon>
        <taxon>Arthropoda</taxon>
        <taxon>Hexapoda</taxon>
        <taxon>Insecta</taxon>
        <taxon>Pterygota</taxon>
        <taxon>Palaeoptera</taxon>
        <taxon>Odonata</taxon>
        <taxon>Epiprocta</taxon>
        <taxon>Anisoptera</taxon>
        <taxon>Libelluloidea</taxon>
        <taxon>Libellulidae</taxon>
        <taxon>Ladona</taxon>
    </lineage>
</organism>
<dbReference type="PANTHER" id="PTHR23167">
    <property type="entry name" value="CALPONIN HOMOLOGY DOMAIN-CONTAINING PROTEIN DDB_G0272472-RELATED"/>
    <property type="match status" value="1"/>
</dbReference>
<dbReference type="Pfam" id="PF25413">
    <property type="entry name" value="Rossman_Mical"/>
    <property type="match status" value="2"/>
</dbReference>
<dbReference type="InterPro" id="IPR057494">
    <property type="entry name" value="Rossman_Mical"/>
</dbReference>
<reference evidence="6" key="2">
    <citation type="submission" date="2017-10" db="EMBL/GenBank/DDBJ databases">
        <title>Ladona fulva Genome sequencing and assembly.</title>
        <authorList>
            <person name="Murali S."/>
            <person name="Richards S."/>
            <person name="Bandaranaike D."/>
            <person name="Bellair M."/>
            <person name="Blankenburg K."/>
            <person name="Chao H."/>
            <person name="Dinh H."/>
            <person name="Doddapaneni H."/>
            <person name="Dugan-Rocha S."/>
            <person name="Elkadiri S."/>
            <person name="Gnanaolivu R."/>
            <person name="Hernandez B."/>
            <person name="Skinner E."/>
            <person name="Javaid M."/>
            <person name="Lee S."/>
            <person name="Li M."/>
            <person name="Ming W."/>
            <person name="Munidasa M."/>
            <person name="Muniz J."/>
            <person name="Nguyen L."/>
            <person name="Hughes D."/>
            <person name="Osuji N."/>
            <person name="Pu L.-L."/>
            <person name="Puazo M."/>
            <person name="Qu C."/>
            <person name="Quiroz J."/>
            <person name="Raj R."/>
            <person name="Weissenberger G."/>
            <person name="Xin Y."/>
            <person name="Zou X."/>
            <person name="Han Y."/>
            <person name="Worley K."/>
            <person name="Muzny D."/>
            <person name="Gibbs R."/>
        </authorList>
    </citation>
    <scope>NUCLEOTIDE SEQUENCE</scope>
    <source>
        <strain evidence="6">Sampled in the wild</strain>
    </source>
</reference>
<proteinExistence type="predicted"/>
<comment type="subcellular location">
    <subcellularLocation>
        <location evidence="1">Cytoplasm</location>
    </subcellularLocation>
</comment>
<feature type="domain" description="[F-actin]-monooxygenase MICAL1-3-like Rossman" evidence="5">
    <location>
        <begin position="250"/>
        <end position="308"/>
    </location>
</feature>
<dbReference type="SUPFAM" id="SSF51905">
    <property type="entry name" value="FAD/NAD(P)-binding domain"/>
    <property type="match status" value="1"/>
</dbReference>
<dbReference type="InterPro" id="IPR050540">
    <property type="entry name" value="F-actin_Monoox_Mical"/>
</dbReference>
<dbReference type="InterPro" id="IPR036188">
    <property type="entry name" value="FAD/NAD-bd_sf"/>
</dbReference>
<dbReference type="PANTHER" id="PTHR23167:SF54">
    <property type="entry name" value="[F-ACTIN]-MONOOXYGENASE MICAL"/>
    <property type="match status" value="1"/>
</dbReference>
<evidence type="ECO:0000259" key="5">
    <source>
        <dbReference type="Pfam" id="PF25413"/>
    </source>
</evidence>
<dbReference type="OrthoDB" id="20799at2759"/>
<evidence type="ECO:0000313" key="6">
    <source>
        <dbReference type="EMBL" id="KAG8222332.1"/>
    </source>
</evidence>
<evidence type="ECO:0000313" key="7">
    <source>
        <dbReference type="Proteomes" id="UP000792457"/>
    </source>
</evidence>
<dbReference type="PRINTS" id="PR00420">
    <property type="entry name" value="RNGMNOXGNASE"/>
</dbReference>
<evidence type="ECO:0000256" key="3">
    <source>
        <dbReference type="SAM" id="MobiDB-lite"/>
    </source>
</evidence>
<evidence type="ECO:0000256" key="2">
    <source>
        <dbReference type="ARBA" id="ARBA00022490"/>
    </source>
</evidence>
<dbReference type="Gene3D" id="3.50.50.60">
    <property type="entry name" value="FAD/NAD(P)-binding domain"/>
    <property type="match status" value="3"/>
</dbReference>
<feature type="compositionally biased region" description="Low complexity" evidence="3">
    <location>
        <begin position="465"/>
        <end position="474"/>
    </location>
</feature>
<evidence type="ECO:0008006" key="8">
    <source>
        <dbReference type="Google" id="ProtNLM"/>
    </source>
</evidence>
<dbReference type="AlphaFoldDB" id="A0A8K0JTB6"/>
<keyword evidence="2" id="KW-0963">Cytoplasm</keyword>
<dbReference type="InterPro" id="IPR002938">
    <property type="entry name" value="FAD-bd"/>
</dbReference>
<feature type="non-terminal residue" evidence="6">
    <location>
        <position position="570"/>
    </location>
</feature>
<dbReference type="GO" id="GO:0005737">
    <property type="term" value="C:cytoplasm"/>
    <property type="evidence" value="ECO:0007669"/>
    <property type="project" value="UniProtKB-SubCell"/>
</dbReference>
<protein>
    <recommendedName>
        <fullName evidence="8">FAD-binding domain-containing protein</fullName>
    </recommendedName>
</protein>
<dbReference type="Pfam" id="PF01494">
    <property type="entry name" value="FAD_binding_3"/>
    <property type="match status" value="1"/>
</dbReference>
<evidence type="ECO:0000259" key="4">
    <source>
        <dbReference type="Pfam" id="PF01494"/>
    </source>
</evidence>
<sequence>MADQRVVAADGGGPSKETLALASEVFDRFCAANTLRSILSLHRHLCDLLRIKPTNFPQFYPKIRGRLRSWKAEAIWAKYDKRASHKCYSRGRACPNTKVFVIGAGPCGLRTAIEAQLLGAKVVVVEKRDRISRNNVLHLWPFVIHDLRALGAKKFFGKFCAGSIDHISIRQLQCILLKVALLLGVEIHEGVSFEGLIPPPEDQSERIGWRARISPEDHPVSQYEFDVLIGADGKRNTLDGFKRKEFRGKLAIAITVNFINKHTEAEARVPEISGIAFIFRQKFFQEMRASTGIDLENIVYYKDETHYFDYANTAKLLSPENVDREALLGYAREAANFATEGKLPHLEPAVNHHNQPDVAMFDFTSLYAAENASRVVERRGHRLLKLLVGDSLTEPFWPTGSGCARGFLSSMNGCWAIRSWGQLGPPSIPVPDTPTPPTSMIIDDDHVKNGDGNKENEMDSGGQKGTPKTPTTPHSPAPKRSVYAILEVLAERESLYRLLGQVSPDNMSRDFDSYTLDPHTRYLSLNTQSVLPYQVRPLYDTDDRSALSFDPPVGPVPGISDHPKRRRKRG</sequence>
<feature type="region of interest" description="Disordered" evidence="3">
    <location>
        <begin position="434"/>
        <end position="479"/>
    </location>
</feature>
<reference evidence="6" key="1">
    <citation type="submission" date="2013-04" db="EMBL/GenBank/DDBJ databases">
        <authorList>
            <person name="Qu J."/>
            <person name="Murali S.C."/>
            <person name="Bandaranaike D."/>
            <person name="Bellair M."/>
            <person name="Blankenburg K."/>
            <person name="Chao H."/>
            <person name="Dinh H."/>
            <person name="Doddapaneni H."/>
            <person name="Downs B."/>
            <person name="Dugan-Rocha S."/>
            <person name="Elkadiri S."/>
            <person name="Gnanaolivu R.D."/>
            <person name="Hernandez B."/>
            <person name="Javaid M."/>
            <person name="Jayaseelan J.C."/>
            <person name="Lee S."/>
            <person name="Li M."/>
            <person name="Ming W."/>
            <person name="Munidasa M."/>
            <person name="Muniz J."/>
            <person name="Nguyen L."/>
            <person name="Ongeri F."/>
            <person name="Osuji N."/>
            <person name="Pu L.-L."/>
            <person name="Puazo M."/>
            <person name="Qu C."/>
            <person name="Quiroz J."/>
            <person name="Raj R."/>
            <person name="Weissenberger G."/>
            <person name="Xin Y."/>
            <person name="Zou X."/>
            <person name="Han Y."/>
            <person name="Richards S."/>
            <person name="Worley K."/>
            <person name="Muzny D."/>
            <person name="Gibbs R."/>
        </authorList>
    </citation>
    <scope>NUCLEOTIDE SEQUENCE</scope>
    <source>
        <strain evidence="6">Sampled in the wild</strain>
    </source>
</reference>
<dbReference type="Proteomes" id="UP000792457">
    <property type="component" value="Unassembled WGS sequence"/>
</dbReference>
<keyword evidence="7" id="KW-1185">Reference proteome</keyword>
<name>A0A8K0JTB6_LADFU</name>
<feature type="domain" description="FAD-binding" evidence="4">
    <location>
        <begin position="97"/>
        <end position="132"/>
    </location>
</feature>
<comment type="caution">
    <text evidence="6">The sequence shown here is derived from an EMBL/GenBank/DDBJ whole genome shotgun (WGS) entry which is preliminary data.</text>
</comment>
<feature type="region of interest" description="Disordered" evidence="3">
    <location>
        <begin position="544"/>
        <end position="570"/>
    </location>
</feature>
<gene>
    <name evidence="6" type="ORF">J437_LFUL001874</name>
</gene>
<evidence type="ECO:0000256" key="1">
    <source>
        <dbReference type="ARBA" id="ARBA00004496"/>
    </source>
</evidence>
<accession>A0A8K0JTB6</accession>
<feature type="compositionally biased region" description="Basic and acidic residues" evidence="3">
    <location>
        <begin position="443"/>
        <end position="457"/>
    </location>
</feature>